<protein>
    <submittedName>
        <fullName evidence="6">Cannabidiolic acid synthase</fullName>
        <ecNumber evidence="6">1.21.3.8</ecNumber>
    </submittedName>
</protein>
<gene>
    <name evidence="6" type="ORF">SAPIO_CDS5175</name>
</gene>
<dbReference type="GO" id="GO:0102779">
    <property type="term" value="F:cannabidiolate synthase activity"/>
    <property type="evidence" value="ECO:0007669"/>
    <property type="project" value="UniProtKB-EC"/>
</dbReference>
<dbReference type="PANTHER" id="PTHR42973:SF7">
    <property type="entry name" value="FAD-BINDING PCMH-TYPE DOMAIN-CONTAINING PROTEIN"/>
    <property type="match status" value="1"/>
</dbReference>
<reference evidence="6 7" key="1">
    <citation type="journal article" date="2014" name="Genome Announc.">
        <title>Draft genome sequence of the pathogenic fungus Scedosporium apiospermum.</title>
        <authorList>
            <person name="Vandeputte P."/>
            <person name="Ghamrawi S."/>
            <person name="Rechenmann M."/>
            <person name="Iltis A."/>
            <person name="Giraud S."/>
            <person name="Fleury M."/>
            <person name="Thornton C."/>
            <person name="Delhaes L."/>
            <person name="Meyer W."/>
            <person name="Papon N."/>
            <person name="Bouchara J.P."/>
        </authorList>
    </citation>
    <scope>NUCLEOTIDE SEQUENCE [LARGE SCALE GENOMIC DNA]</scope>
    <source>
        <strain evidence="6 7">IHEM 14462</strain>
    </source>
</reference>
<evidence type="ECO:0000256" key="4">
    <source>
        <dbReference type="ARBA" id="ARBA00023002"/>
    </source>
</evidence>
<accession>A0A084G6X6</accession>
<feature type="domain" description="FAD-binding PCMH-type" evidence="5">
    <location>
        <begin position="1"/>
        <end position="114"/>
    </location>
</feature>
<dbReference type="KEGG" id="sapo:SAPIO_CDS5175"/>
<evidence type="ECO:0000256" key="3">
    <source>
        <dbReference type="ARBA" id="ARBA00022827"/>
    </source>
</evidence>
<dbReference type="Proteomes" id="UP000028545">
    <property type="component" value="Unassembled WGS sequence"/>
</dbReference>
<dbReference type="VEuPathDB" id="FungiDB:SAPIO_CDS5175"/>
<dbReference type="GO" id="GO:0071949">
    <property type="term" value="F:FAD binding"/>
    <property type="evidence" value="ECO:0007669"/>
    <property type="project" value="InterPro"/>
</dbReference>
<comment type="similarity">
    <text evidence="1">Belongs to the oxygen-dependent FAD-linked oxidoreductase family.</text>
</comment>
<name>A0A084G6X6_PSEDA</name>
<dbReference type="RefSeq" id="XP_016642887.1">
    <property type="nucleotide sequence ID" value="XM_016787556.1"/>
</dbReference>
<dbReference type="HOGENOM" id="CLU_1993904_0_0_1"/>
<evidence type="ECO:0000313" key="7">
    <source>
        <dbReference type="Proteomes" id="UP000028545"/>
    </source>
</evidence>
<dbReference type="InterPro" id="IPR016169">
    <property type="entry name" value="FAD-bd_PCMH_sub2"/>
</dbReference>
<dbReference type="PANTHER" id="PTHR42973">
    <property type="entry name" value="BINDING OXIDOREDUCTASE, PUTATIVE (AFU_ORTHOLOGUE AFUA_1G17690)-RELATED"/>
    <property type="match status" value="1"/>
</dbReference>
<dbReference type="AlphaFoldDB" id="A0A084G6X6"/>
<keyword evidence="2" id="KW-0285">Flavoprotein</keyword>
<dbReference type="GeneID" id="27724247"/>
<organism evidence="6 7">
    <name type="scientific">Pseudallescheria apiosperma</name>
    <name type="common">Scedosporium apiospermum</name>
    <dbReference type="NCBI Taxonomy" id="563466"/>
    <lineage>
        <taxon>Eukaryota</taxon>
        <taxon>Fungi</taxon>
        <taxon>Dikarya</taxon>
        <taxon>Ascomycota</taxon>
        <taxon>Pezizomycotina</taxon>
        <taxon>Sordariomycetes</taxon>
        <taxon>Hypocreomycetidae</taxon>
        <taxon>Microascales</taxon>
        <taxon>Microascaceae</taxon>
        <taxon>Scedosporium</taxon>
    </lineage>
</organism>
<dbReference type="InterPro" id="IPR036318">
    <property type="entry name" value="FAD-bd_PCMH-like_sf"/>
</dbReference>
<evidence type="ECO:0000259" key="5">
    <source>
        <dbReference type="PROSITE" id="PS51387"/>
    </source>
</evidence>
<keyword evidence="4 6" id="KW-0560">Oxidoreductase</keyword>
<sequence>MRHLSYCRIHDDKNLASIGGGILMADLITALGREGLSTATGMVPWIGFTGWSTYGGYGPFARKFGLGFEQIVAAKLVNWEGKVIEADEDLLKGIKGAGGSFGVIVELTIRTYPLKQTSRPRLAEC</sequence>
<dbReference type="EC" id="1.21.3.8" evidence="6"/>
<dbReference type="PROSITE" id="PS51387">
    <property type="entry name" value="FAD_PCMH"/>
    <property type="match status" value="1"/>
</dbReference>
<evidence type="ECO:0000256" key="1">
    <source>
        <dbReference type="ARBA" id="ARBA00005466"/>
    </source>
</evidence>
<keyword evidence="3" id="KW-0274">FAD</keyword>
<keyword evidence="7" id="KW-1185">Reference proteome</keyword>
<dbReference type="SUPFAM" id="SSF56176">
    <property type="entry name" value="FAD-binding/transporter-associated domain-like"/>
    <property type="match status" value="1"/>
</dbReference>
<comment type="caution">
    <text evidence="6">The sequence shown here is derived from an EMBL/GenBank/DDBJ whole genome shotgun (WGS) entry which is preliminary data.</text>
</comment>
<dbReference type="OMA" id="HSAYGGF"/>
<dbReference type="EMBL" id="JOWA01000097">
    <property type="protein sequence ID" value="KEZ43088.1"/>
    <property type="molecule type" value="Genomic_DNA"/>
</dbReference>
<proteinExistence type="inferred from homology"/>
<dbReference type="InterPro" id="IPR006094">
    <property type="entry name" value="Oxid_FAD_bind_N"/>
</dbReference>
<evidence type="ECO:0000256" key="2">
    <source>
        <dbReference type="ARBA" id="ARBA00022630"/>
    </source>
</evidence>
<dbReference type="Gene3D" id="3.30.465.10">
    <property type="match status" value="1"/>
</dbReference>
<evidence type="ECO:0000313" key="6">
    <source>
        <dbReference type="EMBL" id="KEZ43088.1"/>
    </source>
</evidence>
<dbReference type="Pfam" id="PF01565">
    <property type="entry name" value="FAD_binding_4"/>
    <property type="match status" value="1"/>
</dbReference>
<dbReference type="InterPro" id="IPR016166">
    <property type="entry name" value="FAD-bd_PCMH"/>
</dbReference>
<dbReference type="InterPro" id="IPR050416">
    <property type="entry name" value="FAD-linked_Oxidoreductase"/>
</dbReference>
<dbReference type="OrthoDB" id="407275at2759"/>